<sequence length="90" mass="9923">MRWRHPPLGAARVQYDEGFQRLTACRVEKPKTFARGSAKNVSGADALLWGVETPLLPFGAGRYGTALLDLWSGSLWRIQQAFRAKGHGAV</sequence>
<keyword evidence="2" id="KW-1185">Reference proteome</keyword>
<dbReference type="Proteomes" id="UP001144323">
    <property type="component" value="Unassembled WGS sequence"/>
</dbReference>
<reference evidence="1" key="1">
    <citation type="journal article" date="2023" name="Int. J. Syst. Evol. Microbiol.">
        <title>Methylocystis iwaonis sp. nov., a type II methane-oxidizing bacterium from surface soil of a rice paddy field in Japan, and emended description of the genus Methylocystis (ex Whittenbury et al. 1970) Bowman et al. 1993.</title>
        <authorList>
            <person name="Kaise H."/>
            <person name="Sawadogo J.B."/>
            <person name="Alam M.S."/>
            <person name="Ueno C."/>
            <person name="Dianou D."/>
            <person name="Shinjo R."/>
            <person name="Asakawa S."/>
        </authorList>
    </citation>
    <scope>NUCLEOTIDE SEQUENCE</scope>
    <source>
        <strain evidence="1">LMG27198</strain>
    </source>
</reference>
<organism evidence="1 2">
    <name type="scientific">Methylocystis echinoides</name>
    <dbReference type="NCBI Taxonomy" id="29468"/>
    <lineage>
        <taxon>Bacteria</taxon>
        <taxon>Pseudomonadati</taxon>
        <taxon>Pseudomonadota</taxon>
        <taxon>Alphaproteobacteria</taxon>
        <taxon>Hyphomicrobiales</taxon>
        <taxon>Methylocystaceae</taxon>
        <taxon>Methylocystis</taxon>
    </lineage>
</organism>
<accession>A0A9W6LT81</accession>
<dbReference type="EMBL" id="BSEC01000001">
    <property type="protein sequence ID" value="GLI94252.1"/>
    <property type="molecule type" value="Genomic_DNA"/>
</dbReference>
<evidence type="ECO:0000313" key="2">
    <source>
        <dbReference type="Proteomes" id="UP001144323"/>
    </source>
</evidence>
<proteinExistence type="predicted"/>
<dbReference type="AlphaFoldDB" id="A0A9W6LT81"/>
<gene>
    <name evidence="1" type="ORF">LMG27198_32440</name>
</gene>
<evidence type="ECO:0000313" key="1">
    <source>
        <dbReference type="EMBL" id="GLI94252.1"/>
    </source>
</evidence>
<name>A0A9W6LT81_9HYPH</name>
<protein>
    <submittedName>
        <fullName evidence="1">Uncharacterized protein</fullName>
    </submittedName>
</protein>
<comment type="caution">
    <text evidence="1">The sequence shown here is derived from an EMBL/GenBank/DDBJ whole genome shotgun (WGS) entry which is preliminary data.</text>
</comment>